<dbReference type="InterPro" id="IPR050090">
    <property type="entry name" value="Tyrosine_recombinase_XerCD"/>
</dbReference>
<keyword evidence="10" id="KW-1185">Reference proteome</keyword>
<evidence type="ECO:0000256" key="1">
    <source>
        <dbReference type="ARBA" id="ARBA00003283"/>
    </source>
</evidence>
<dbReference type="Gene3D" id="1.10.150.130">
    <property type="match status" value="1"/>
</dbReference>
<dbReference type="GO" id="GO:0015074">
    <property type="term" value="P:DNA integration"/>
    <property type="evidence" value="ECO:0007669"/>
    <property type="project" value="UniProtKB-KW"/>
</dbReference>
<dbReference type="InterPro" id="IPR002104">
    <property type="entry name" value="Integrase_catalytic"/>
</dbReference>
<dbReference type="GO" id="GO:0003677">
    <property type="term" value="F:DNA binding"/>
    <property type="evidence" value="ECO:0007669"/>
    <property type="project" value="UniProtKB-UniRule"/>
</dbReference>
<evidence type="ECO:0000313" key="10">
    <source>
        <dbReference type="Proteomes" id="UP000184010"/>
    </source>
</evidence>
<dbReference type="AlphaFoldDB" id="A0A1M7T5Z9"/>
<dbReference type="PROSITE" id="PS51898">
    <property type="entry name" value="TYR_RECOMBINASE"/>
    <property type="match status" value="1"/>
</dbReference>
<dbReference type="RefSeq" id="WP_072772116.1">
    <property type="nucleotide sequence ID" value="NZ_FRDN01000005.1"/>
</dbReference>
<dbReference type="PROSITE" id="PS51900">
    <property type="entry name" value="CB"/>
    <property type="match status" value="1"/>
</dbReference>
<dbReference type="PANTHER" id="PTHR30349">
    <property type="entry name" value="PHAGE INTEGRASE-RELATED"/>
    <property type="match status" value="1"/>
</dbReference>
<feature type="domain" description="Tyr recombinase" evidence="7">
    <location>
        <begin position="167"/>
        <end position="349"/>
    </location>
</feature>
<dbReference type="EMBL" id="FRDN01000005">
    <property type="protein sequence ID" value="SHN66160.1"/>
    <property type="molecule type" value="Genomic_DNA"/>
</dbReference>
<dbReference type="STRING" id="1121395.SAMN02745215_01625"/>
<evidence type="ECO:0000313" key="9">
    <source>
        <dbReference type="EMBL" id="SHN66160.1"/>
    </source>
</evidence>
<dbReference type="Gene3D" id="1.10.443.10">
    <property type="entry name" value="Intergrase catalytic core"/>
    <property type="match status" value="1"/>
</dbReference>
<keyword evidence="5" id="KW-0233">DNA recombination</keyword>
<keyword evidence="4 6" id="KW-0238">DNA-binding</keyword>
<evidence type="ECO:0000256" key="4">
    <source>
        <dbReference type="ARBA" id="ARBA00023125"/>
    </source>
</evidence>
<comment type="similarity">
    <text evidence="2">Belongs to the 'phage' integrase family.</text>
</comment>
<dbReference type="Pfam" id="PF00589">
    <property type="entry name" value="Phage_integrase"/>
    <property type="match status" value="1"/>
</dbReference>
<evidence type="ECO:0000256" key="3">
    <source>
        <dbReference type="ARBA" id="ARBA00022908"/>
    </source>
</evidence>
<dbReference type="GO" id="GO:0006310">
    <property type="term" value="P:DNA recombination"/>
    <property type="evidence" value="ECO:0007669"/>
    <property type="project" value="UniProtKB-KW"/>
</dbReference>
<protein>
    <submittedName>
        <fullName evidence="9">Phage integrase family protein</fullName>
    </submittedName>
</protein>
<dbReference type="InterPro" id="IPR004107">
    <property type="entry name" value="Integrase_SAM-like_N"/>
</dbReference>
<dbReference type="InterPro" id="IPR011010">
    <property type="entry name" value="DNA_brk_join_enz"/>
</dbReference>
<comment type="function">
    <text evidence="1">Site-specific tyrosine recombinase, which acts by catalyzing the cutting and rejoining of the recombining DNA molecules.</text>
</comment>
<accession>A0A1M7T5Z9</accession>
<dbReference type="PANTHER" id="PTHR30349:SF64">
    <property type="entry name" value="PROPHAGE INTEGRASE INTD-RELATED"/>
    <property type="match status" value="1"/>
</dbReference>
<sequence>MPAYKDKERGTWYAKFYYTDWKGEYKQKLKRGFRLEREAKEFERQFLLKASGSPNMTFQSLVELYYEDFEHRVRGSTQGTKKSMIETHVLPVFKSMIISEITNADIRRWQNLMLKKKNPKTGKSYKPTYLRSINSQLSAIMNFAVEFYNLPKNPCTRVKAIGKKRADEMKFWTLDQFNEVIACEDSPAYHAAFMTLFWTGIRSGEALALSPKKVLNEIQSLNITETFKREDGEDVFDDTKTANSVRVVSIPDFLYRELKQYMDALYGLTPDDRIFYFTKTALNKELDRISEKAGVERIRVHDLRHSHVALLIELGYRTHAIAKRIGDTPEEVNRTYAHLYPNKGQDIARELSKHQNGIVQNGIPIDDDGEVYNEQEVAESLQAERIFHDTKMI</sequence>
<dbReference type="Proteomes" id="UP000184010">
    <property type="component" value="Unassembled WGS sequence"/>
</dbReference>
<gene>
    <name evidence="9" type="ORF">SAMN02745215_01625</name>
</gene>
<evidence type="ECO:0000256" key="6">
    <source>
        <dbReference type="PROSITE-ProRule" id="PRU01248"/>
    </source>
</evidence>
<name>A0A1M7T5Z9_9FIRM</name>
<dbReference type="InterPro" id="IPR013762">
    <property type="entry name" value="Integrase-like_cat_sf"/>
</dbReference>
<dbReference type="InterPro" id="IPR010998">
    <property type="entry name" value="Integrase_recombinase_N"/>
</dbReference>
<evidence type="ECO:0000259" key="7">
    <source>
        <dbReference type="PROSITE" id="PS51898"/>
    </source>
</evidence>
<organism evidence="9 10">
    <name type="scientific">Desulfitobacterium chlororespirans DSM 11544</name>
    <dbReference type="NCBI Taxonomy" id="1121395"/>
    <lineage>
        <taxon>Bacteria</taxon>
        <taxon>Bacillati</taxon>
        <taxon>Bacillota</taxon>
        <taxon>Clostridia</taxon>
        <taxon>Eubacteriales</taxon>
        <taxon>Desulfitobacteriaceae</taxon>
        <taxon>Desulfitobacterium</taxon>
    </lineage>
</organism>
<dbReference type="CDD" id="cd01189">
    <property type="entry name" value="INT_ICEBs1_C_like"/>
    <property type="match status" value="1"/>
</dbReference>
<keyword evidence="3" id="KW-0229">DNA integration</keyword>
<dbReference type="SUPFAM" id="SSF56349">
    <property type="entry name" value="DNA breaking-rejoining enzymes"/>
    <property type="match status" value="1"/>
</dbReference>
<dbReference type="Pfam" id="PF14657">
    <property type="entry name" value="Arm-DNA-bind_4"/>
    <property type="match status" value="1"/>
</dbReference>
<proteinExistence type="inferred from homology"/>
<dbReference type="InterPro" id="IPR028259">
    <property type="entry name" value="AP2-like_int_N"/>
</dbReference>
<feature type="domain" description="Core-binding (CB)" evidence="8">
    <location>
        <begin position="56"/>
        <end position="145"/>
    </location>
</feature>
<dbReference type="InterPro" id="IPR044068">
    <property type="entry name" value="CB"/>
</dbReference>
<evidence type="ECO:0000256" key="5">
    <source>
        <dbReference type="ARBA" id="ARBA00023172"/>
    </source>
</evidence>
<evidence type="ECO:0000256" key="2">
    <source>
        <dbReference type="ARBA" id="ARBA00008857"/>
    </source>
</evidence>
<dbReference type="Pfam" id="PF14659">
    <property type="entry name" value="Phage_int_SAM_3"/>
    <property type="match status" value="1"/>
</dbReference>
<reference evidence="10" key="1">
    <citation type="submission" date="2016-12" db="EMBL/GenBank/DDBJ databases">
        <authorList>
            <person name="Varghese N."/>
            <person name="Submissions S."/>
        </authorList>
    </citation>
    <scope>NUCLEOTIDE SEQUENCE [LARGE SCALE GENOMIC DNA]</scope>
    <source>
        <strain evidence="10">DSM 11544</strain>
    </source>
</reference>
<evidence type="ECO:0000259" key="8">
    <source>
        <dbReference type="PROSITE" id="PS51900"/>
    </source>
</evidence>